<keyword evidence="9" id="KW-1185">Reference proteome</keyword>
<dbReference type="OrthoDB" id="10042731at2759"/>
<dbReference type="PRINTS" id="PR00237">
    <property type="entry name" value="GPCRRHODOPSN"/>
</dbReference>
<keyword evidence="5" id="KW-0297">G-protein coupled receptor</keyword>
<dbReference type="CDD" id="cd00637">
    <property type="entry name" value="7tm_classA_rhodopsin-like"/>
    <property type="match status" value="1"/>
</dbReference>
<dbReference type="AlphaFoldDB" id="A0A183AFV6"/>
<comment type="subcellular location">
    <subcellularLocation>
        <location evidence="1">Membrane</location>
    </subcellularLocation>
</comment>
<dbReference type="EMBL" id="UZAN01042741">
    <property type="protein sequence ID" value="VDP76685.1"/>
    <property type="molecule type" value="Genomic_DNA"/>
</dbReference>
<evidence type="ECO:0000256" key="6">
    <source>
        <dbReference type="SAM" id="Phobius"/>
    </source>
</evidence>
<feature type="transmembrane region" description="Helical" evidence="6">
    <location>
        <begin position="249"/>
        <end position="270"/>
    </location>
</feature>
<name>A0A183AFV6_9TREM</name>
<evidence type="ECO:0000256" key="3">
    <source>
        <dbReference type="ARBA" id="ARBA00022989"/>
    </source>
</evidence>
<evidence type="ECO:0000313" key="8">
    <source>
        <dbReference type="EMBL" id="VDP76685.1"/>
    </source>
</evidence>
<protein>
    <submittedName>
        <fullName evidence="10">G_PROTEIN_RECEP_F1_2 domain-containing protein</fullName>
    </submittedName>
</protein>
<accession>A0A183AFV6</accession>
<feature type="transmembrane region" description="Helical" evidence="6">
    <location>
        <begin position="48"/>
        <end position="71"/>
    </location>
</feature>
<dbReference type="PROSITE" id="PS00237">
    <property type="entry name" value="G_PROTEIN_RECEP_F1_1"/>
    <property type="match status" value="1"/>
</dbReference>
<keyword evidence="4 6" id="KW-0472">Membrane</keyword>
<evidence type="ECO:0000256" key="5">
    <source>
        <dbReference type="RuleBase" id="RU000688"/>
    </source>
</evidence>
<dbReference type="Pfam" id="PF00001">
    <property type="entry name" value="7tm_1"/>
    <property type="match status" value="1"/>
</dbReference>
<keyword evidence="3 6" id="KW-1133">Transmembrane helix</keyword>
<feature type="transmembrane region" description="Helical" evidence="6">
    <location>
        <begin position="83"/>
        <end position="108"/>
    </location>
</feature>
<gene>
    <name evidence="8" type="ORF">ECPE_LOCUS5841</name>
</gene>
<dbReference type="InterPro" id="IPR000276">
    <property type="entry name" value="GPCR_Rhodpsn"/>
</dbReference>
<evidence type="ECO:0000256" key="2">
    <source>
        <dbReference type="ARBA" id="ARBA00022692"/>
    </source>
</evidence>
<feature type="transmembrane region" description="Helical" evidence="6">
    <location>
        <begin position="120"/>
        <end position="142"/>
    </location>
</feature>
<dbReference type="WBParaSite" id="ECPE_0000585401-mRNA-1">
    <property type="protein sequence ID" value="ECPE_0000585401-mRNA-1"/>
    <property type="gene ID" value="ECPE_0000585401"/>
</dbReference>
<keyword evidence="5" id="KW-0807">Transducer</keyword>
<dbReference type="PROSITE" id="PS50262">
    <property type="entry name" value="G_PROTEIN_RECEP_F1_2"/>
    <property type="match status" value="1"/>
</dbReference>
<organism evidence="10">
    <name type="scientific">Echinostoma caproni</name>
    <dbReference type="NCBI Taxonomy" id="27848"/>
    <lineage>
        <taxon>Eukaryota</taxon>
        <taxon>Metazoa</taxon>
        <taxon>Spiralia</taxon>
        <taxon>Lophotrochozoa</taxon>
        <taxon>Platyhelminthes</taxon>
        <taxon>Trematoda</taxon>
        <taxon>Digenea</taxon>
        <taxon>Plagiorchiida</taxon>
        <taxon>Echinostomata</taxon>
        <taxon>Echinostomatoidea</taxon>
        <taxon>Echinostomatidae</taxon>
        <taxon>Echinostoma</taxon>
    </lineage>
</organism>
<proteinExistence type="inferred from homology"/>
<dbReference type="PANTHER" id="PTHR45698">
    <property type="entry name" value="TRACE AMINE-ASSOCIATED RECEPTOR 19N-RELATED"/>
    <property type="match status" value="1"/>
</dbReference>
<dbReference type="GO" id="GO:0016020">
    <property type="term" value="C:membrane"/>
    <property type="evidence" value="ECO:0007669"/>
    <property type="project" value="UniProtKB-SubCell"/>
</dbReference>
<feature type="transmembrane region" description="Helical" evidence="6">
    <location>
        <begin position="169"/>
        <end position="191"/>
    </location>
</feature>
<evidence type="ECO:0000313" key="10">
    <source>
        <dbReference type="WBParaSite" id="ECPE_0000585401-mRNA-1"/>
    </source>
</evidence>
<dbReference type="SUPFAM" id="SSF81321">
    <property type="entry name" value="Family A G protein-coupled receptor-like"/>
    <property type="match status" value="1"/>
</dbReference>
<dbReference type="InterPro" id="IPR017452">
    <property type="entry name" value="GPCR_Rhodpsn_7TM"/>
</dbReference>
<comment type="similarity">
    <text evidence="5">Belongs to the G-protein coupled receptor 1 family.</text>
</comment>
<feature type="domain" description="G-protein coupled receptors family 1 profile" evidence="7">
    <location>
        <begin position="18"/>
        <end position="269"/>
    </location>
</feature>
<dbReference type="GO" id="GO:0004930">
    <property type="term" value="F:G protein-coupled receptor activity"/>
    <property type="evidence" value="ECO:0007669"/>
    <property type="project" value="UniProtKB-KW"/>
</dbReference>
<dbReference type="Proteomes" id="UP000272942">
    <property type="component" value="Unassembled WGS sequence"/>
</dbReference>
<keyword evidence="2 5" id="KW-0812">Transmembrane</keyword>
<dbReference type="PANTHER" id="PTHR45698:SF1">
    <property type="entry name" value="TRACE AMINE-ASSOCIATED RECEPTOR 13C-LIKE"/>
    <property type="match status" value="1"/>
</dbReference>
<keyword evidence="5" id="KW-0675">Receptor</keyword>
<dbReference type="Gene3D" id="1.20.1070.10">
    <property type="entry name" value="Rhodopsin 7-helix transmembrane proteins"/>
    <property type="match status" value="1"/>
</dbReference>
<reference evidence="8 9" key="2">
    <citation type="submission" date="2018-11" db="EMBL/GenBank/DDBJ databases">
        <authorList>
            <consortium name="Pathogen Informatics"/>
        </authorList>
    </citation>
    <scope>NUCLEOTIDE SEQUENCE [LARGE SCALE GENOMIC DNA]</scope>
    <source>
        <strain evidence="8 9">Egypt</strain>
    </source>
</reference>
<feature type="transmembrane region" description="Helical" evidence="6">
    <location>
        <begin position="6"/>
        <end position="27"/>
    </location>
</feature>
<evidence type="ECO:0000256" key="4">
    <source>
        <dbReference type="ARBA" id="ARBA00023136"/>
    </source>
</evidence>
<evidence type="ECO:0000313" key="9">
    <source>
        <dbReference type="Proteomes" id="UP000272942"/>
    </source>
</evidence>
<evidence type="ECO:0000259" key="7">
    <source>
        <dbReference type="PROSITE" id="PS50262"/>
    </source>
</evidence>
<sequence length="316" mass="35835">MNAIRVALAVFGLIGTGLNTIVLYVLFKVRIGSRMTTVHMRCQCVLDGYTCFITFLYKVIGASIVTGLPGLDAFLCVVWFQDNLIWIGIIMSLLNIACVSLDRFVAVFFPVQYRLQQNRLLYFTFTYIILTGTVVFLPNFLYRQYRDGQCVHNSSHHGPAVETYLKYDAYSWLVLIYLIPISFMTVSHALIIYGITKRMKHTTGPNATMKRLTVTTLLMASILILSHSYDLSTYTLASLKLTRYQYLSTSQQLGVLFIIWSSCLLPCVLASMNRSIRGYLHTNLFLCLRFCKIRAGQPETKSDDVFVLSNSGHEGE</sequence>
<evidence type="ECO:0000256" key="1">
    <source>
        <dbReference type="ARBA" id="ARBA00004370"/>
    </source>
</evidence>
<feature type="transmembrane region" description="Helical" evidence="6">
    <location>
        <begin position="212"/>
        <end position="229"/>
    </location>
</feature>
<reference evidence="10" key="1">
    <citation type="submission" date="2016-06" db="UniProtKB">
        <authorList>
            <consortium name="WormBaseParasite"/>
        </authorList>
    </citation>
    <scope>IDENTIFICATION</scope>
</reference>